<dbReference type="PANTHER" id="PTHR21152">
    <property type="entry name" value="AMINOTRANSFERASE CLASS V"/>
    <property type="match status" value="1"/>
</dbReference>
<organism evidence="10 11">
    <name type="scientific">Henningerozyma blattae (strain ATCC 34711 / CBS 6284 / DSM 70876 / NBRC 10599 / NRRL Y-10934 / UCD 77-7)</name>
    <name type="common">Yeast</name>
    <name type="synonym">Tetrapisispora blattae</name>
    <dbReference type="NCBI Taxonomy" id="1071380"/>
    <lineage>
        <taxon>Eukaryota</taxon>
        <taxon>Fungi</taxon>
        <taxon>Dikarya</taxon>
        <taxon>Ascomycota</taxon>
        <taxon>Saccharomycotina</taxon>
        <taxon>Saccharomycetes</taxon>
        <taxon>Saccharomycetales</taxon>
        <taxon>Saccharomycetaceae</taxon>
        <taxon>Henningerozyma</taxon>
    </lineage>
</organism>
<dbReference type="EC" id="2.6.1.44" evidence="3"/>
<comment type="similarity">
    <text evidence="2">Belongs to the class-V pyridoxal-phosphate-dependent aminotransferase family.</text>
</comment>
<dbReference type="Gene3D" id="3.90.1150.10">
    <property type="entry name" value="Aspartate Aminotransferase, domain 1"/>
    <property type="match status" value="1"/>
</dbReference>
<proteinExistence type="inferred from homology"/>
<keyword evidence="4" id="KW-0032">Aminotransferase</keyword>
<dbReference type="FunFam" id="3.40.640.10:FF:000027">
    <property type="entry name" value="Serine--pyruvate aminotransferase, mitochondrial"/>
    <property type="match status" value="1"/>
</dbReference>
<dbReference type="SUPFAM" id="SSF53383">
    <property type="entry name" value="PLP-dependent transferases"/>
    <property type="match status" value="1"/>
</dbReference>
<dbReference type="GO" id="GO:0019265">
    <property type="term" value="P:glycine biosynthetic process, by transamination of glyoxylate"/>
    <property type="evidence" value="ECO:0007669"/>
    <property type="project" value="EnsemblFungi"/>
</dbReference>
<evidence type="ECO:0000256" key="3">
    <source>
        <dbReference type="ARBA" id="ARBA00013049"/>
    </source>
</evidence>
<dbReference type="GO" id="GO:0004760">
    <property type="term" value="F:L-serine-pyruvate transaminase activity"/>
    <property type="evidence" value="ECO:0007669"/>
    <property type="project" value="TreeGrafter"/>
</dbReference>
<dbReference type="InterPro" id="IPR015422">
    <property type="entry name" value="PyrdxlP-dep_Trfase_small"/>
</dbReference>
<dbReference type="RefSeq" id="XP_004181797.1">
    <property type="nucleotide sequence ID" value="XM_004181749.1"/>
</dbReference>
<dbReference type="Gene3D" id="3.40.640.10">
    <property type="entry name" value="Type I PLP-dependent aspartate aminotransferase-like (Major domain)"/>
    <property type="match status" value="1"/>
</dbReference>
<keyword evidence="11" id="KW-1185">Reference proteome</keyword>
<dbReference type="Pfam" id="PF00266">
    <property type="entry name" value="Aminotran_5"/>
    <property type="match status" value="1"/>
</dbReference>
<dbReference type="InterPro" id="IPR000192">
    <property type="entry name" value="Aminotrans_V_dom"/>
</dbReference>
<comment type="cofactor">
    <cofactor evidence="1 8">
        <name>pyridoxal 5'-phosphate</name>
        <dbReference type="ChEBI" id="CHEBI:597326"/>
    </cofactor>
</comment>
<dbReference type="EMBL" id="HE806322">
    <property type="protein sequence ID" value="CCH62278.1"/>
    <property type="molecule type" value="Genomic_DNA"/>
</dbReference>
<gene>
    <name evidence="10" type="primary">TBLA0G03410</name>
    <name evidence="10" type="ORF">TBLA_0G03410</name>
</gene>
<evidence type="ECO:0000313" key="10">
    <source>
        <dbReference type="EMBL" id="CCH62278.1"/>
    </source>
</evidence>
<dbReference type="eggNOG" id="KOG2862">
    <property type="taxonomic scope" value="Eukaryota"/>
</dbReference>
<sequence length="381" mass="42087">MIKKLLLTPGPIELTPAVRQSLVANSIGHLSPTFTTTFQNALNNTKRLFKTTNGQPIIISGSGTLGWDLFGSNVVNRNDSILLISTGFFSDSFASCLTGYGAKVDKLDAIPGHIVPLKTIQEKLQKNNYKAVVMTQVDTSTAVLNDVQGISQLVKEFSPNSFVVVDGVCSIGCEVFEFDNWNIDYCLTASQKAIGAPPGLSISMVSPRLLKYVMNERDTTDQVTSFYLSFKKWLPIMESCIQGKPSYFATPPVQLILSLDVALKELLDATPRGLDERIEKSSKTSDWFKQQLTKELGLKMIPQDPQYTAHGLTTIYVENPADLIKFLADNGVFIAGPMLKSIPPYARVGHMGVSAWDNDNNQHITRCYELLREYCTTKSKV</sequence>
<feature type="modified residue" description="N6-(pyridoxal phosphate)lysine" evidence="8">
    <location>
        <position position="192"/>
    </location>
</feature>
<dbReference type="PIRSF" id="PIRSF000524">
    <property type="entry name" value="SPT"/>
    <property type="match status" value="1"/>
</dbReference>
<dbReference type="GeneID" id="14497410"/>
<dbReference type="FunCoup" id="I2H7C6">
    <property type="interactions" value="1419"/>
</dbReference>
<evidence type="ECO:0000256" key="5">
    <source>
        <dbReference type="ARBA" id="ARBA00022679"/>
    </source>
</evidence>
<keyword evidence="6 8" id="KW-0663">Pyridoxal phosphate</keyword>
<evidence type="ECO:0000256" key="2">
    <source>
        <dbReference type="ARBA" id="ARBA00009236"/>
    </source>
</evidence>
<evidence type="ECO:0000256" key="6">
    <source>
        <dbReference type="ARBA" id="ARBA00022898"/>
    </source>
</evidence>
<keyword evidence="5" id="KW-0808">Transferase</keyword>
<protein>
    <recommendedName>
        <fullName evidence="3">alanine--glyoxylate transaminase</fullName>
        <ecNumber evidence="3">2.6.1.44</ecNumber>
    </recommendedName>
</protein>
<dbReference type="InterPro" id="IPR015424">
    <property type="entry name" value="PyrdxlP-dep_Trfase"/>
</dbReference>
<dbReference type="Proteomes" id="UP000002866">
    <property type="component" value="Chromosome 7"/>
</dbReference>
<dbReference type="GO" id="GO:0005777">
    <property type="term" value="C:peroxisome"/>
    <property type="evidence" value="ECO:0007669"/>
    <property type="project" value="TreeGrafter"/>
</dbReference>
<dbReference type="AlphaFoldDB" id="I2H7C6"/>
<dbReference type="GO" id="GO:0008453">
    <property type="term" value="F:alanine-glyoxylate transaminase activity"/>
    <property type="evidence" value="ECO:0007669"/>
    <property type="project" value="UniProtKB-EC"/>
</dbReference>
<reference evidence="10 11" key="1">
    <citation type="journal article" date="2011" name="Proc. Natl. Acad. Sci. U.S.A.">
        <title>Evolutionary erosion of yeast sex chromosomes by mating-type switching accidents.</title>
        <authorList>
            <person name="Gordon J.L."/>
            <person name="Armisen D."/>
            <person name="Proux-Wera E."/>
            <person name="Oheigeartaigh S.S."/>
            <person name="Byrne K.P."/>
            <person name="Wolfe K.H."/>
        </authorList>
    </citation>
    <scope>NUCLEOTIDE SEQUENCE [LARGE SCALE GENOMIC DNA]</scope>
    <source>
        <strain evidence="11">ATCC 34711 / CBS 6284 / DSM 70876 / NBRC 10599 / NRRL Y-10934 / UCD 77-7</strain>
    </source>
</reference>
<evidence type="ECO:0000256" key="1">
    <source>
        <dbReference type="ARBA" id="ARBA00001933"/>
    </source>
</evidence>
<evidence type="ECO:0000256" key="4">
    <source>
        <dbReference type="ARBA" id="ARBA00022576"/>
    </source>
</evidence>
<feature type="binding site" evidence="7">
    <location>
        <position position="347"/>
    </location>
    <ligand>
        <name>substrate</name>
    </ligand>
</feature>
<dbReference type="InParanoid" id="I2H7C6"/>
<accession>I2H7C6</accession>
<dbReference type="InterPro" id="IPR024169">
    <property type="entry name" value="SP_NH2Trfase/AEP_transaminase"/>
</dbReference>
<dbReference type="STRING" id="1071380.I2H7C6"/>
<dbReference type="KEGG" id="tbl:TBLA_0G03410"/>
<dbReference type="HOGENOM" id="CLU_027686_5_2_1"/>
<dbReference type="OMA" id="YEWDTPA"/>
<evidence type="ECO:0000313" key="11">
    <source>
        <dbReference type="Proteomes" id="UP000002866"/>
    </source>
</evidence>
<dbReference type="InterPro" id="IPR015421">
    <property type="entry name" value="PyrdxlP-dep_Trfase_major"/>
</dbReference>
<evidence type="ECO:0000259" key="9">
    <source>
        <dbReference type="Pfam" id="PF00266"/>
    </source>
</evidence>
<name>I2H7C6_HENB6</name>
<evidence type="ECO:0000256" key="8">
    <source>
        <dbReference type="PIRSR" id="PIRSR000524-50"/>
    </source>
</evidence>
<evidence type="ECO:0000256" key="7">
    <source>
        <dbReference type="PIRSR" id="PIRSR000524-1"/>
    </source>
</evidence>
<feature type="domain" description="Aminotransferase class V" evidence="9">
    <location>
        <begin position="21"/>
        <end position="334"/>
    </location>
</feature>
<dbReference type="PANTHER" id="PTHR21152:SF24">
    <property type="entry name" value="ALANINE--GLYOXYLATE AMINOTRANSFERASE 1"/>
    <property type="match status" value="1"/>
</dbReference>
<dbReference type="OrthoDB" id="7403325at2759"/>